<dbReference type="InterPro" id="IPR058647">
    <property type="entry name" value="BSH_CzcB-like"/>
</dbReference>
<dbReference type="PANTHER" id="PTHR30469">
    <property type="entry name" value="MULTIDRUG RESISTANCE PROTEIN MDTA"/>
    <property type="match status" value="1"/>
</dbReference>
<dbReference type="AlphaFoldDB" id="A0A7W7SRQ1"/>
<name>A0A7W7SRQ1_9ACTN</name>
<dbReference type="RefSeq" id="WP_312882220.1">
    <property type="nucleotide sequence ID" value="NZ_JACHJW010000001.1"/>
</dbReference>
<dbReference type="Gene3D" id="2.40.30.170">
    <property type="match status" value="1"/>
</dbReference>
<dbReference type="Proteomes" id="UP000578819">
    <property type="component" value="Unassembled WGS sequence"/>
</dbReference>
<accession>A0A7W7SRQ1</accession>
<feature type="domain" description="CzcB-like barrel-sandwich hybrid" evidence="1">
    <location>
        <begin position="58"/>
        <end position="225"/>
    </location>
</feature>
<dbReference type="GO" id="GO:1990281">
    <property type="term" value="C:efflux pump complex"/>
    <property type="evidence" value="ECO:0007669"/>
    <property type="project" value="TreeGrafter"/>
</dbReference>
<feature type="domain" description="YknX-like C-terminal permuted SH3-like" evidence="2">
    <location>
        <begin position="407"/>
        <end position="472"/>
    </location>
</feature>
<sequence>MTRPRLSALLVAGVVLIGFVTTLVVDDDRLPVTLTGATRGTIAETVDIPGNVTARASATLTAPADGTLTALRVRAGDTVRAGQVLAIIDSPVARKRLDQARQALDDAKRASRGLRNSGDLRRRHGATDKAATVAFADARRAIDEISDPEVRAALLAQLAAAHRQYEVATRAADDAVRAVQRGVAGVNSAVGALTAAQRVQAQQAYDLTKATVDALTLRAPIDGVVQIGGGAAPSAPTDGLAGLLRSAGALTGGASLLAGSGIGGAVAAEGRPVGGDGMVGGGGTAQVGDRVGAGTAIVTVVDVSELGLIAEIDETDVLSVAPGMTATAELDAVPGATYPAQVRSVDLLPGTSARGGVAYRVRLSLAAGRFAAGHATAGRLADASDAPTPRPGMSALIHLRVREAADAVTVPSAAVRSVAGRDVVWVARAGRAEQVPVTLGVQGEELVQIVDGVQPGDQVVVRGADRVRIGQQLP</sequence>
<dbReference type="Pfam" id="PF25989">
    <property type="entry name" value="YknX_C"/>
    <property type="match status" value="1"/>
</dbReference>
<dbReference type="SUPFAM" id="SSF111369">
    <property type="entry name" value="HlyD-like secretion proteins"/>
    <property type="match status" value="1"/>
</dbReference>
<evidence type="ECO:0000313" key="3">
    <source>
        <dbReference type="EMBL" id="MBB4959728.1"/>
    </source>
</evidence>
<dbReference type="GO" id="GO:0015562">
    <property type="term" value="F:efflux transmembrane transporter activity"/>
    <property type="evidence" value="ECO:0007669"/>
    <property type="project" value="TreeGrafter"/>
</dbReference>
<organism evidence="3 4">
    <name type="scientific">Micromonospora polyrhachis</name>
    <dbReference type="NCBI Taxonomy" id="1282883"/>
    <lineage>
        <taxon>Bacteria</taxon>
        <taxon>Bacillati</taxon>
        <taxon>Actinomycetota</taxon>
        <taxon>Actinomycetes</taxon>
        <taxon>Micromonosporales</taxon>
        <taxon>Micromonosporaceae</taxon>
        <taxon>Micromonospora</taxon>
    </lineage>
</organism>
<dbReference type="Gene3D" id="2.40.420.20">
    <property type="match status" value="1"/>
</dbReference>
<dbReference type="PRINTS" id="PR01490">
    <property type="entry name" value="RTXTOXIND"/>
</dbReference>
<dbReference type="Gene3D" id="2.40.50.100">
    <property type="match status" value="1"/>
</dbReference>
<reference evidence="3 4" key="1">
    <citation type="submission" date="2020-08" db="EMBL/GenBank/DDBJ databases">
        <title>Sequencing the genomes of 1000 actinobacteria strains.</title>
        <authorList>
            <person name="Klenk H.-P."/>
        </authorList>
    </citation>
    <scope>NUCLEOTIDE SEQUENCE [LARGE SCALE GENOMIC DNA]</scope>
    <source>
        <strain evidence="3 4">DSM 45886</strain>
    </source>
</reference>
<gene>
    <name evidence="3" type="ORF">FHR38_003461</name>
</gene>
<dbReference type="InterPro" id="IPR058637">
    <property type="entry name" value="YknX-like_C"/>
</dbReference>
<dbReference type="Pfam" id="PF25973">
    <property type="entry name" value="BSH_CzcB"/>
    <property type="match status" value="1"/>
</dbReference>
<proteinExistence type="predicted"/>
<evidence type="ECO:0000259" key="2">
    <source>
        <dbReference type="Pfam" id="PF25989"/>
    </source>
</evidence>
<keyword evidence="4" id="KW-1185">Reference proteome</keyword>
<comment type="caution">
    <text evidence="3">The sequence shown here is derived from an EMBL/GenBank/DDBJ whole genome shotgun (WGS) entry which is preliminary data.</text>
</comment>
<dbReference type="EMBL" id="JACHJW010000001">
    <property type="protein sequence ID" value="MBB4959728.1"/>
    <property type="molecule type" value="Genomic_DNA"/>
</dbReference>
<evidence type="ECO:0000313" key="4">
    <source>
        <dbReference type="Proteomes" id="UP000578819"/>
    </source>
</evidence>
<dbReference type="PANTHER" id="PTHR30469:SF33">
    <property type="entry name" value="SLR1207 PROTEIN"/>
    <property type="match status" value="1"/>
</dbReference>
<evidence type="ECO:0000259" key="1">
    <source>
        <dbReference type="Pfam" id="PF25973"/>
    </source>
</evidence>
<protein>
    <submittedName>
        <fullName evidence="3">Multidrug efflux pump subunit AcrA (Membrane-fusion protein)</fullName>
    </submittedName>
</protein>